<protein>
    <submittedName>
        <fullName evidence="6">Multidrug transporter</fullName>
    </submittedName>
</protein>
<dbReference type="GO" id="GO:0003677">
    <property type="term" value="F:DNA binding"/>
    <property type="evidence" value="ECO:0007669"/>
    <property type="project" value="UniProtKB-KW"/>
</dbReference>
<organism evidence="6 7">
    <name type="scientific">Rubneribacter badeniensis</name>
    <dbReference type="NCBI Taxonomy" id="2070688"/>
    <lineage>
        <taxon>Bacteria</taxon>
        <taxon>Bacillati</taxon>
        <taxon>Actinomycetota</taxon>
        <taxon>Coriobacteriia</taxon>
        <taxon>Eggerthellales</taxon>
        <taxon>Eggerthellaceae</taxon>
        <taxon>Rubneribacter</taxon>
    </lineage>
</organism>
<dbReference type="GO" id="GO:0003700">
    <property type="term" value="F:DNA-binding transcription factor activity"/>
    <property type="evidence" value="ECO:0007669"/>
    <property type="project" value="InterPro"/>
</dbReference>
<keyword evidence="4" id="KW-0804">Transcription</keyword>
<gene>
    <name evidence="6" type="ORF">C2L80_04905</name>
</gene>
<dbReference type="InterPro" id="IPR047057">
    <property type="entry name" value="MerR_fam"/>
</dbReference>
<proteinExistence type="predicted"/>
<dbReference type="CDD" id="cd01107">
    <property type="entry name" value="HTH_BmrR"/>
    <property type="match status" value="1"/>
</dbReference>
<dbReference type="SUPFAM" id="SSF46955">
    <property type="entry name" value="Putative DNA-binding domain"/>
    <property type="match status" value="1"/>
</dbReference>
<keyword evidence="1" id="KW-0678">Repressor</keyword>
<keyword evidence="2" id="KW-0805">Transcription regulation</keyword>
<evidence type="ECO:0000259" key="5">
    <source>
        <dbReference type="PROSITE" id="PS50937"/>
    </source>
</evidence>
<dbReference type="Pfam" id="PF13411">
    <property type="entry name" value="MerR_1"/>
    <property type="match status" value="1"/>
</dbReference>
<dbReference type="InterPro" id="IPR009061">
    <property type="entry name" value="DNA-bd_dom_put_sf"/>
</dbReference>
<dbReference type="PANTHER" id="PTHR30204:SF69">
    <property type="entry name" value="MERR-FAMILY TRANSCRIPTIONAL REGULATOR"/>
    <property type="match status" value="1"/>
</dbReference>
<dbReference type="PANTHER" id="PTHR30204">
    <property type="entry name" value="REDOX-CYCLING DRUG-SENSING TRANSCRIPTIONAL ACTIVATOR SOXR"/>
    <property type="match status" value="1"/>
</dbReference>
<evidence type="ECO:0000256" key="1">
    <source>
        <dbReference type="ARBA" id="ARBA00022491"/>
    </source>
</evidence>
<dbReference type="EMBL" id="PPEL01000018">
    <property type="protein sequence ID" value="PNV65751.1"/>
    <property type="molecule type" value="Genomic_DNA"/>
</dbReference>
<dbReference type="InterPro" id="IPR000551">
    <property type="entry name" value="MerR-type_HTH_dom"/>
</dbReference>
<evidence type="ECO:0000256" key="3">
    <source>
        <dbReference type="ARBA" id="ARBA00023125"/>
    </source>
</evidence>
<dbReference type="AlphaFoldDB" id="A0A2K2U623"/>
<dbReference type="PROSITE" id="PS50937">
    <property type="entry name" value="HTH_MERR_2"/>
    <property type="match status" value="1"/>
</dbReference>
<name>A0A2K2U623_9ACTN</name>
<reference evidence="6 7" key="1">
    <citation type="journal article" date="2018" name="Int. J. Syst. Evol. Microbiol.">
        <title>Rubneribacter badeniensis gen. nov., sp. nov. and Enteroscipio rubneri gen. nov., sp. nov., new members of the Eggerthellaceae isolated from human faeces.</title>
        <authorList>
            <person name="Danylec N."/>
            <person name="Gobl A."/>
            <person name="Stoll D.A."/>
            <person name="Hetzer B."/>
            <person name="Kulling S.E."/>
            <person name="Huch M."/>
        </authorList>
    </citation>
    <scope>NUCLEOTIDE SEQUENCE [LARGE SCALE GENOMIC DNA]</scope>
    <source>
        <strain evidence="6 7">ResAG-85</strain>
    </source>
</reference>
<evidence type="ECO:0000313" key="6">
    <source>
        <dbReference type="EMBL" id="PNV65751.1"/>
    </source>
</evidence>
<evidence type="ECO:0000256" key="4">
    <source>
        <dbReference type="ARBA" id="ARBA00023163"/>
    </source>
</evidence>
<dbReference type="Proteomes" id="UP000236488">
    <property type="component" value="Unassembled WGS sequence"/>
</dbReference>
<comment type="caution">
    <text evidence="6">The sequence shown here is derived from an EMBL/GenBank/DDBJ whole genome shotgun (WGS) entry which is preliminary data.</text>
</comment>
<keyword evidence="7" id="KW-1185">Reference proteome</keyword>
<keyword evidence="3" id="KW-0238">DNA-binding</keyword>
<dbReference type="SMART" id="SM00422">
    <property type="entry name" value="HTH_MERR"/>
    <property type="match status" value="1"/>
</dbReference>
<evidence type="ECO:0000256" key="2">
    <source>
        <dbReference type="ARBA" id="ARBA00023015"/>
    </source>
</evidence>
<dbReference type="Gene3D" id="1.10.1660.10">
    <property type="match status" value="1"/>
</dbReference>
<sequence length="299" mass="34042">MRGGLSPVGEFGIGRMAELNCVSEKALRLYHQKGLLNPVRIDEATGYRYYSYEQCSTVDMIQQLQSVGASLDDIKRLLDGRDPSKLAEMLEVRLASIDAELRQLGMARQNALQLLESYRVFQDRPLCNQVILEHIAERKLVTFGIFNPRSLRLVDDTESFLQEWEINLRLTKRHMRDAGMPLSLFHRVGCRIARADLVRRDFRLDASFVFLDDETAGMVEGVETLPAGTFLTLYKARYTDENGLNAEMVGLSEMLDFAEERGFEVAGDYYGEIVAETPAFLYEGREMLFKLQIPVVLAH</sequence>
<evidence type="ECO:0000313" key="7">
    <source>
        <dbReference type="Proteomes" id="UP000236488"/>
    </source>
</evidence>
<feature type="domain" description="HTH merR-type" evidence="5">
    <location>
        <begin position="10"/>
        <end position="80"/>
    </location>
</feature>
<accession>A0A2K2U623</accession>